<name>A0AA35RH79_GEOBA</name>
<evidence type="ECO:0000256" key="2">
    <source>
        <dbReference type="ARBA" id="ARBA00023242"/>
    </source>
</evidence>
<dbReference type="SUPFAM" id="SSF54160">
    <property type="entry name" value="Chromo domain-like"/>
    <property type="match status" value="1"/>
</dbReference>
<gene>
    <name evidence="5" type="ORF">GBAR_LOCUS7244</name>
</gene>
<dbReference type="CDD" id="cd00024">
    <property type="entry name" value="CD_CSD"/>
    <property type="match status" value="1"/>
</dbReference>
<dbReference type="Proteomes" id="UP001174909">
    <property type="component" value="Unassembled WGS sequence"/>
</dbReference>
<organism evidence="5 6">
    <name type="scientific">Geodia barretti</name>
    <name type="common">Barrett's horny sponge</name>
    <dbReference type="NCBI Taxonomy" id="519541"/>
    <lineage>
        <taxon>Eukaryota</taxon>
        <taxon>Metazoa</taxon>
        <taxon>Porifera</taxon>
        <taxon>Demospongiae</taxon>
        <taxon>Heteroscleromorpha</taxon>
        <taxon>Tetractinellida</taxon>
        <taxon>Astrophorina</taxon>
        <taxon>Geodiidae</taxon>
        <taxon>Geodia</taxon>
    </lineage>
</organism>
<keyword evidence="6" id="KW-1185">Reference proteome</keyword>
<feature type="region of interest" description="Disordered" evidence="3">
    <location>
        <begin position="58"/>
        <end position="147"/>
    </location>
</feature>
<protein>
    <submittedName>
        <fullName evidence="5">Probable chromo domain-containing protein LHP1</fullName>
    </submittedName>
</protein>
<evidence type="ECO:0000259" key="4">
    <source>
        <dbReference type="PROSITE" id="PS50013"/>
    </source>
</evidence>
<dbReference type="EMBL" id="CASHTH010001082">
    <property type="protein sequence ID" value="CAI8011134.1"/>
    <property type="molecule type" value="Genomic_DNA"/>
</dbReference>
<reference evidence="5" key="1">
    <citation type="submission" date="2023-03" db="EMBL/GenBank/DDBJ databases">
        <authorList>
            <person name="Steffen K."/>
            <person name="Cardenas P."/>
        </authorList>
    </citation>
    <scope>NUCLEOTIDE SEQUENCE</scope>
</reference>
<dbReference type="SMART" id="SM00298">
    <property type="entry name" value="CHROMO"/>
    <property type="match status" value="1"/>
</dbReference>
<evidence type="ECO:0000313" key="6">
    <source>
        <dbReference type="Proteomes" id="UP001174909"/>
    </source>
</evidence>
<dbReference type="InterPro" id="IPR000953">
    <property type="entry name" value="Chromo/chromo_shadow_dom"/>
</dbReference>
<comment type="subcellular location">
    <subcellularLocation>
        <location evidence="1">Nucleus</location>
    </subcellularLocation>
</comment>
<sequence>MSNDQYYQVEKIVGFRNIRGVPHYKVHWQSYSRDQDSWEPAKNLAACSVLLDEYHARKAAASPPKTRRTTRHLAATGKSSAEPLPEDEELPVLRRSQRARTPTHHFASKMAATTPRKQQTAAPPTKPKSPRKRQLRLERRRHGRRGI</sequence>
<evidence type="ECO:0000256" key="3">
    <source>
        <dbReference type="SAM" id="MobiDB-lite"/>
    </source>
</evidence>
<dbReference type="InterPro" id="IPR023780">
    <property type="entry name" value="Chromo_domain"/>
</dbReference>
<dbReference type="PROSITE" id="PS50013">
    <property type="entry name" value="CHROMO_2"/>
    <property type="match status" value="1"/>
</dbReference>
<dbReference type="GO" id="GO:0005634">
    <property type="term" value="C:nucleus"/>
    <property type="evidence" value="ECO:0007669"/>
    <property type="project" value="UniProtKB-SubCell"/>
</dbReference>
<dbReference type="InterPro" id="IPR051219">
    <property type="entry name" value="Heterochromatin_chromo-domain"/>
</dbReference>
<feature type="domain" description="Chromo" evidence="4">
    <location>
        <begin position="7"/>
        <end position="66"/>
    </location>
</feature>
<dbReference type="AlphaFoldDB" id="A0AA35RH79"/>
<proteinExistence type="predicted"/>
<evidence type="ECO:0000313" key="5">
    <source>
        <dbReference type="EMBL" id="CAI8011134.1"/>
    </source>
</evidence>
<dbReference type="Pfam" id="PF00385">
    <property type="entry name" value="Chromo"/>
    <property type="match status" value="1"/>
</dbReference>
<dbReference type="Gene3D" id="2.40.50.40">
    <property type="match status" value="1"/>
</dbReference>
<feature type="compositionally biased region" description="Basic residues" evidence="3">
    <location>
        <begin position="95"/>
        <end position="107"/>
    </location>
</feature>
<evidence type="ECO:0000256" key="1">
    <source>
        <dbReference type="ARBA" id="ARBA00004123"/>
    </source>
</evidence>
<comment type="caution">
    <text evidence="5">The sequence shown here is derived from an EMBL/GenBank/DDBJ whole genome shotgun (WGS) entry which is preliminary data.</text>
</comment>
<keyword evidence="2" id="KW-0539">Nucleus</keyword>
<dbReference type="PANTHER" id="PTHR22812">
    <property type="entry name" value="CHROMOBOX PROTEIN"/>
    <property type="match status" value="1"/>
</dbReference>
<dbReference type="InterPro" id="IPR016197">
    <property type="entry name" value="Chromo-like_dom_sf"/>
</dbReference>
<accession>A0AA35RH79</accession>
<feature type="compositionally biased region" description="Basic residues" evidence="3">
    <location>
        <begin position="128"/>
        <end position="147"/>
    </location>
</feature>